<evidence type="ECO:0000313" key="9">
    <source>
        <dbReference type="Proteomes" id="UP000077266"/>
    </source>
</evidence>
<keyword evidence="7" id="KW-0812">Transmembrane</keyword>
<comment type="similarity">
    <text evidence="1">Belongs to the peptidase S10 family.</text>
</comment>
<dbReference type="InterPro" id="IPR029058">
    <property type="entry name" value="AB_hydrolase_fold"/>
</dbReference>
<keyword evidence="7" id="KW-1133">Transmembrane helix</keyword>
<dbReference type="STRING" id="1314781.A0A165E0Y7"/>
<dbReference type="Gene3D" id="1.10.287.410">
    <property type="match status" value="1"/>
</dbReference>
<evidence type="ECO:0000256" key="7">
    <source>
        <dbReference type="SAM" id="Phobius"/>
    </source>
</evidence>
<evidence type="ECO:0000256" key="6">
    <source>
        <dbReference type="ARBA" id="ARBA00023180"/>
    </source>
</evidence>
<gene>
    <name evidence="8" type="ORF">EXIGLDRAFT_775165</name>
</gene>
<protein>
    <recommendedName>
        <fullName evidence="2">carboxypeptidase C</fullName>
        <ecNumber evidence="2">3.4.16.5</ecNumber>
    </recommendedName>
</protein>
<keyword evidence="6" id="KW-0325">Glycoprotein</keyword>
<keyword evidence="7" id="KW-0472">Membrane</keyword>
<keyword evidence="9" id="KW-1185">Reference proteome</keyword>
<evidence type="ECO:0000256" key="1">
    <source>
        <dbReference type="ARBA" id="ARBA00009431"/>
    </source>
</evidence>
<dbReference type="Pfam" id="PF00450">
    <property type="entry name" value="Peptidase_S10"/>
    <property type="match status" value="1"/>
</dbReference>
<organism evidence="8 9">
    <name type="scientific">Exidia glandulosa HHB12029</name>
    <dbReference type="NCBI Taxonomy" id="1314781"/>
    <lineage>
        <taxon>Eukaryota</taxon>
        <taxon>Fungi</taxon>
        <taxon>Dikarya</taxon>
        <taxon>Basidiomycota</taxon>
        <taxon>Agaricomycotina</taxon>
        <taxon>Agaricomycetes</taxon>
        <taxon>Auriculariales</taxon>
        <taxon>Exidiaceae</taxon>
        <taxon>Exidia</taxon>
    </lineage>
</organism>
<accession>A0A165E0Y7</accession>
<evidence type="ECO:0000256" key="4">
    <source>
        <dbReference type="ARBA" id="ARBA00022670"/>
    </source>
</evidence>
<proteinExistence type="inferred from homology"/>
<dbReference type="PRINTS" id="PR00724">
    <property type="entry name" value="CRBOXYPTASEC"/>
</dbReference>
<sequence>MAAFGQDLKLHAADAEQQLRLPAVAATRHTRTRRRVGLAAVWLVALLVQCHLLGVISWPSWPRFPWPWPWGRKPSSPYAPGSFYLTKTAVHLSEPKLCAVGKSYSGHIGVTGDEPDSPRRIYYWFFEAQVAPETAPVIMTFGGGPGTSGMSNPMVGQSHCVVAENGTTLRPHDNAWSEHFNVLAIDHPIGVGFSYGKGVDNSRDAAFDVYDFLQKFYVTFPEYSNNNFVVASGSYGGTYVPHVGTVINEQNKLVAAGRGVPGAQRIPLESLMISNPYSDPLSYYRWFLHQRCYNTDLYNSTTCTELYQVVPQCLEEVEFALENPLVPNKLAALKTCDVLGTGDTHGRAIENVKRECDGSVEDCLPMFTWISNFLNNATHKAALGVPEDLPFQSLSNDVYLDFRRSGDLLQPVHLLYEPLLEDGIRVLHYVGMLDCNCGWPATFSFLKLLKTRFQNDFIAASDVPWPTTDIATVRAIGAGAGNMTFVLMAEAGHMVTLDQPALVKSIVERWVTNTPWFD</sequence>
<dbReference type="EC" id="3.4.16.5" evidence="2"/>
<evidence type="ECO:0000256" key="5">
    <source>
        <dbReference type="ARBA" id="ARBA00022801"/>
    </source>
</evidence>
<name>A0A165E0Y7_EXIGL</name>
<dbReference type="PANTHER" id="PTHR11802">
    <property type="entry name" value="SERINE PROTEASE FAMILY S10 SERINE CARBOXYPEPTIDASE"/>
    <property type="match status" value="1"/>
</dbReference>
<feature type="transmembrane region" description="Helical" evidence="7">
    <location>
        <begin position="36"/>
        <end position="58"/>
    </location>
</feature>
<dbReference type="InterPro" id="IPR001563">
    <property type="entry name" value="Peptidase_S10"/>
</dbReference>
<dbReference type="InParanoid" id="A0A165E0Y7"/>
<dbReference type="Gene3D" id="3.40.50.1820">
    <property type="entry name" value="alpha/beta hydrolase"/>
    <property type="match status" value="1"/>
</dbReference>
<dbReference type="PANTHER" id="PTHR11802:SF113">
    <property type="entry name" value="SERINE CARBOXYPEPTIDASE CTSA-4.1"/>
    <property type="match status" value="1"/>
</dbReference>
<dbReference type="GO" id="GO:0004185">
    <property type="term" value="F:serine-type carboxypeptidase activity"/>
    <property type="evidence" value="ECO:0007669"/>
    <property type="project" value="UniProtKB-EC"/>
</dbReference>
<keyword evidence="5 8" id="KW-0378">Hydrolase</keyword>
<reference evidence="8 9" key="1">
    <citation type="journal article" date="2016" name="Mol. Biol. Evol.">
        <title>Comparative Genomics of Early-Diverging Mushroom-Forming Fungi Provides Insights into the Origins of Lignocellulose Decay Capabilities.</title>
        <authorList>
            <person name="Nagy L.G."/>
            <person name="Riley R."/>
            <person name="Tritt A."/>
            <person name="Adam C."/>
            <person name="Daum C."/>
            <person name="Floudas D."/>
            <person name="Sun H."/>
            <person name="Yadav J.S."/>
            <person name="Pangilinan J."/>
            <person name="Larsson K.H."/>
            <person name="Matsuura K."/>
            <person name="Barry K."/>
            <person name="Labutti K."/>
            <person name="Kuo R."/>
            <person name="Ohm R.A."/>
            <person name="Bhattacharya S.S."/>
            <person name="Shirouzu T."/>
            <person name="Yoshinaga Y."/>
            <person name="Martin F.M."/>
            <person name="Grigoriev I.V."/>
            <person name="Hibbett D.S."/>
        </authorList>
    </citation>
    <scope>NUCLEOTIDE SEQUENCE [LARGE SCALE GENOMIC DNA]</scope>
    <source>
        <strain evidence="8 9">HHB12029</strain>
    </source>
</reference>
<evidence type="ECO:0000313" key="8">
    <source>
        <dbReference type="EMBL" id="KZV85835.1"/>
    </source>
</evidence>
<dbReference type="AlphaFoldDB" id="A0A165E0Y7"/>
<dbReference type="GO" id="GO:0006508">
    <property type="term" value="P:proteolysis"/>
    <property type="evidence" value="ECO:0007669"/>
    <property type="project" value="UniProtKB-KW"/>
</dbReference>
<dbReference type="GO" id="GO:0000324">
    <property type="term" value="C:fungal-type vacuole"/>
    <property type="evidence" value="ECO:0007669"/>
    <property type="project" value="TreeGrafter"/>
</dbReference>
<evidence type="ECO:0000256" key="3">
    <source>
        <dbReference type="ARBA" id="ARBA00022645"/>
    </source>
</evidence>
<keyword evidence="4" id="KW-0645">Protease</keyword>
<evidence type="ECO:0000256" key="2">
    <source>
        <dbReference type="ARBA" id="ARBA00012446"/>
    </source>
</evidence>
<keyword evidence="3" id="KW-0121">Carboxypeptidase</keyword>
<dbReference type="EMBL" id="KV426174">
    <property type="protein sequence ID" value="KZV85835.1"/>
    <property type="molecule type" value="Genomic_DNA"/>
</dbReference>
<dbReference type="Proteomes" id="UP000077266">
    <property type="component" value="Unassembled WGS sequence"/>
</dbReference>
<dbReference type="OrthoDB" id="443318at2759"/>
<dbReference type="SUPFAM" id="SSF53474">
    <property type="entry name" value="alpha/beta-Hydrolases"/>
    <property type="match status" value="1"/>
</dbReference>